<sequence length="76" mass="8122">MHALAKKKAEALSESPEKPGVRPVAVGTTGRLWVSFRHFLSVLSPVGQGSSIGASLGRWSALYKKVKGTHVLVKKP</sequence>
<evidence type="ECO:0000256" key="1">
    <source>
        <dbReference type="SAM" id="MobiDB-lite"/>
    </source>
</evidence>
<evidence type="ECO:0000313" key="2">
    <source>
        <dbReference type="EMBL" id="CAF0696392.1"/>
    </source>
</evidence>
<comment type="caution">
    <text evidence="2">The sequence shown here is derived from an EMBL/GenBank/DDBJ whole genome shotgun (WGS) entry which is preliminary data.</text>
</comment>
<proteinExistence type="predicted"/>
<feature type="region of interest" description="Disordered" evidence="1">
    <location>
        <begin position="1"/>
        <end position="23"/>
    </location>
</feature>
<dbReference type="EMBL" id="CAJNOB010000012">
    <property type="protein sequence ID" value="CAF0696392.1"/>
    <property type="molecule type" value="Genomic_DNA"/>
</dbReference>
<organism evidence="2 3">
    <name type="scientific">Candidatus Methylacidithermus pantelleriae</name>
    <dbReference type="NCBI Taxonomy" id="2744239"/>
    <lineage>
        <taxon>Bacteria</taxon>
        <taxon>Pseudomonadati</taxon>
        <taxon>Verrucomicrobiota</taxon>
        <taxon>Methylacidiphilae</taxon>
        <taxon>Methylacidiphilales</taxon>
        <taxon>Methylacidiphilaceae</taxon>
        <taxon>Candidatus Methylacidithermus</taxon>
    </lineage>
</organism>
<protein>
    <submittedName>
        <fullName evidence="2">Uncharacterized protein</fullName>
    </submittedName>
</protein>
<evidence type="ECO:0000313" key="3">
    <source>
        <dbReference type="Proteomes" id="UP000663859"/>
    </source>
</evidence>
<reference evidence="2" key="1">
    <citation type="submission" date="2021-02" db="EMBL/GenBank/DDBJ databases">
        <authorList>
            <person name="Cremers G."/>
            <person name="Picone N."/>
        </authorList>
    </citation>
    <scope>NUCLEOTIDE SEQUENCE</scope>
    <source>
        <strain evidence="2">PQ17</strain>
    </source>
</reference>
<gene>
    <name evidence="2" type="ORF">MPNT_20212</name>
</gene>
<feature type="compositionally biased region" description="Basic and acidic residues" evidence="1">
    <location>
        <begin position="7"/>
        <end position="20"/>
    </location>
</feature>
<keyword evidence="3" id="KW-1185">Reference proteome</keyword>
<accession>A0A8J2BMN6</accession>
<dbReference type="Proteomes" id="UP000663859">
    <property type="component" value="Unassembled WGS sequence"/>
</dbReference>
<name>A0A8J2BMN6_9BACT</name>
<dbReference type="AlphaFoldDB" id="A0A8J2BMN6"/>